<dbReference type="PANTHER" id="PTHR30548:SF4">
    <property type="entry name" value="SUBUNIT OF OXYGEN-SENSITIVE 2-HYDROXYISOCAPROYL-COA DEHYDRATASE"/>
    <property type="match status" value="1"/>
</dbReference>
<keyword evidence="2" id="KW-0479">Metal-binding</keyword>
<evidence type="ECO:0000313" key="6">
    <source>
        <dbReference type="Proteomes" id="UP000696931"/>
    </source>
</evidence>
<dbReference type="GO" id="GO:0046872">
    <property type="term" value="F:metal ion binding"/>
    <property type="evidence" value="ECO:0007669"/>
    <property type="project" value="UniProtKB-KW"/>
</dbReference>
<evidence type="ECO:0000256" key="3">
    <source>
        <dbReference type="ARBA" id="ARBA00023004"/>
    </source>
</evidence>
<dbReference type="GO" id="GO:0051536">
    <property type="term" value="F:iron-sulfur cluster binding"/>
    <property type="evidence" value="ECO:0007669"/>
    <property type="project" value="UniProtKB-KW"/>
</dbReference>
<dbReference type="Gene3D" id="3.40.50.11890">
    <property type="match status" value="1"/>
</dbReference>
<dbReference type="AlphaFoldDB" id="A0A933WAE6"/>
<keyword evidence="4" id="KW-0411">Iron-sulfur</keyword>
<dbReference type="PANTHER" id="PTHR30548">
    <property type="entry name" value="2-HYDROXYGLUTARYL-COA DEHYDRATASE, D-COMPONENT-RELATED"/>
    <property type="match status" value="1"/>
</dbReference>
<organism evidence="5 6">
    <name type="scientific">Eiseniibacteriota bacterium</name>
    <dbReference type="NCBI Taxonomy" id="2212470"/>
    <lineage>
        <taxon>Bacteria</taxon>
        <taxon>Candidatus Eiseniibacteriota</taxon>
    </lineage>
</organism>
<proteinExistence type="inferred from homology"/>
<keyword evidence="3" id="KW-0408">Iron</keyword>
<evidence type="ECO:0000256" key="4">
    <source>
        <dbReference type="ARBA" id="ARBA00023014"/>
    </source>
</evidence>
<comment type="caution">
    <text evidence="5">The sequence shown here is derived from an EMBL/GenBank/DDBJ whole genome shotgun (WGS) entry which is preliminary data.</text>
</comment>
<sequence>MSETAGAESIVGRGNREGARLFRQWFDGLGQAAEENRGGAYVFVMGSLGELLSTFDLPLVFPEINSLQTAVRHQAHDYLNEAEDVGYSPDICGYVKADVATQRRGGMLPMGRIPKPSIAVLTNACNTYIKWAEIWERMYKMPAYVLDIPASRQDGHPVNRHTPGFERDRKYVAAQLRELIAVLEQVTGKKFDVDRLRETMKHANTMSRGWKRVLELNQSRPSLFNALSDGTIYLGVCNGFRGHEAGAKYFDELVEEMEYKRANGIGTLVDEKHRLLFVGVPCYPIFRRFTELFSEHGGTFVNSTYLWFASGGTNLGFEYELADPLESLAEGLLTGVSDAMDSMFFQTNALVKMVDDFAVDGVVYHPVKSCRTTSTGQADSRRALMAARDVNSLFIESDMMDRRVVSEAQLKNRIDAFFEGLESRRNQAAAGIA</sequence>
<comment type="similarity">
    <text evidence="1">Belongs to the FldB/FldC dehydratase alpha/beta subunit family.</text>
</comment>
<reference evidence="5" key="1">
    <citation type="submission" date="2020-07" db="EMBL/GenBank/DDBJ databases">
        <title>Huge and variable diversity of episymbiotic CPR bacteria and DPANN archaea in groundwater ecosystems.</title>
        <authorList>
            <person name="He C.Y."/>
            <person name="Keren R."/>
            <person name="Whittaker M."/>
            <person name="Farag I.F."/>
            <person name="Doudna J."/>
            <person name="Cate J.H.D."/>
            <person name="Banfield J.F."/>
        </authorList>
    </citation>
    <scope>NUCLEOTIDE SEQUENCE</scope>
    <source>
        <strain evidence="5">NC_groundwater_1813_Pr3_B-0.1um_71_17</strain>
    </source>
</reference>
<dbReference type="InterPro" id="IPR010327">
    <property type="entry name" value="FldB/FldC_alpha/beta"/>
</dbReference>
<evidence type="ECO:0000313" key="5">
    <source>
        <dbReference type="EMBL" id="MBI5169229.1"/>
    </source>
</evidence>
<evidence type="ECO:0000256" key="2">
    <source>
        <dbReference type="ARBA" id="ARBA00022723"/>
    </source>
</evidence>
<accession>A0A933WAE6</accession>
<dbReference type="Proteomes" id="UP000696931">
    <property type="component" value="Unassembled WGS sequence"/>
</dbReference>
<gene>
    <name evidence="5" type="ORF">HZA61_07055</name>
</gene>
<dbReference type="Pfam" id="PF06050">
    <property type="entry name" value="HGD-D"/>
    <property type="match status" value="1"/>
</dbReference>
<name>A0A933WAE6_UNCEI</name>
<dbReference type="EMBL" id="JACRIW010000047">
    <property type="protein sequence ID" value="MBI5169229.1"/>
    <property type="molecule type" value="Genomic_DNA"/>
</dbReference>
<evidence type="ECO:0000256" key="1">
    <source>
        <dbReference type="ARBA" id="ARBA00005806"/>
    </source>
</evidence>
<protein>
    <submittedName>
        <fullName evidence="5">2-hydroxyacyl-CoA dehydratase</fullName>
    </submittedName>
</protein>
<dbReference type="Gene3D" id="3.40.50.11900">
    <property type="match status" value="1"/>
</dbReference>